<sequence>MKENRTGTLLQICWTFMKISPVTFGGGFAMMPLMQKEIVDKRKWMSEEEIVDAFALGQSAPGSVGVNSSAFIGYRIAGLKGALAATVGMMTPTFFIVIVLSLLFLTVRDHDFVEAAFRGIRPAVVALIVYAAITAAKSSILDKSTFGLVVIALFLLIVFHAHPIVLIFAGMISGVAIHRVKRKRKNVSACKSQSEGKAD</sequence>
<keyword evidence="5 7" id="KW-1133">Transmembrane helix</keyword>
<keyword evidence="6 7" id="KW-0472">Membrane</keyword>
<dbReference type="Pfam" id="PF02417">
    <property type="entry name" value="Chromate_transp"/>
    <property type="match status" value="1"/>
</dbReference>
<dbReference type="InterPro" id="IPR003370">
    <property type="entry name" value="Chromate_transpt"/>
</dbReference>
<dbReference type="PANTHER" id="PTHR43663:SF2">
    <property type="entry name" value="CHROMATE TRANSPORT PROTEIN-RELATED"/>
    <property type="match status" value="1"/>
</dbReference>
<evidence type="ECO:0000256" key="7">
    <source>
        <dbReference type="SAM" id="Phobius"/>
    </source>
</evidence>
<evidence type="ECO:0000256" key="4">
    <source>
        <dbReference type="ARBA" id="ARBA00022692"/>
    </source>
</evidence>
<dbReference type="EMBL" id="JAFBFH010000006">
    <property type="protein sequence ID" value="MBM7714263.1"/>
    <property type="molecule type" value="Genomic_DNA"/>
</dbReference>
<protein>
    <submittedName>
        <fullName evidence="8">Chromate transporter</fullName>
    </submittedName>
</protein>
<evidence type="ECO:0000313" key="9">
    <source>
        <dbReference type="Proteomes" id="UP000823485"/>
    </source>
</evidence>
<keyword evidence="4 7" id="KW-0812">Transmembrane</keyword>
<evidence type="ECO:0000256" key="5">
    <source>
        <dbReference type="ARBA" id="ARBA00022989"/>
    </source>
</evidence>
<evidence type="ECO:0000256" key="1">
    <source>
        <dbReference type="ARBA" id="ARBA00004651"/>
    </source>
</evidence>
<feature type="transmembrane region" description="Helical" evidence="7">
    <location>
        <begin position="119"/>
        <end position="140"/>
    </location>
</feature>
<keyword evidence="3" id="KW-1003">Cell membrane</keyword>
<dbReference type="RefSeq" id="WP_077113099.1">
    <property type="nucleotide sequence ID" value="NZ_JAFBFH010000006.1"/>
</dbReference>
<evidence type="ECO:0000313" key="8">
    <source>
        <dbReference type="EMBL" id="MBM7714263.1"/>
    </source>
</evidence>
<dbReference type="InterPro" id="IPR052518">
    <property type="entry name" value="CHR_Transporter"/>
</dbReference>
<feature type="transmembrane region" description="Helical" evidence="7">
    <location>
        <begin position="82"/>
        <end position="107"/>
    </location>
</feature>
<feature type="transmembrane region" description="Helical" evidence="7">
    <location>
        <begin position="12"/>
        <end position="34"/>
    </location>
</feature>
<dbReference type="Proteomes" id="UP000823485">
    <property type="component" value="Unassembled WGS sequence"/>
</dbReference>
<evidence type="ECO:0000256" key="3">
    <source>
        <dbReference type="ARBA" id="ARBA00022475"/>
    </source>
</evidence>
<comment type="similarity">
    <text evidence="2">Belongs to the chromate ion transporter (CHR) (TC 2.A.51) family.</text>
</comment>
<gene>
    <name evidence="8" type="ORF">JOC94_001235</name>
</gene>
<comment type="subcellular location">
    <subcellularLocation>
        <location evidence="1">Cell membrane</location>
        <topology evidence="1">Multi-pass membrane protein</topology>
    </subcellularLocation>
</comment>
<evidence type="ECO:0000256" key="2">
    <source>
        <dbReference type="ARBA" id="ARBA00005262"/>
    </source>
</evidence>
<comment type="caution">
    <text evidence="8">The sequence shown here is derived from an EMBL/GenBank/DDBJ whole genome shotgun (WGS) entry which is preliminary data.</text>
</comment>
<proteinExistence type="inferred from homology"/>
<accession>A0ABS2R3Q3</accession>
<evidence type="ECO:0000256" key="6">
    <source>
        <dbReference type="ARBA" id="ARBA00023136"/>
    </source>
</evidence>
<reference evidence="8 9" key="1">
    <citation type="submission" date="2021-01" db="EMBL/GenBank/DDBJ databases">
        <title>Genomic Encyclopedia of Type Strains, Phase IV (KMG-IV): sequencing the most valuable type-strain genomes for metagenomic binning, comparative biology and taxonomic classification.</title>
        <authorList>
            <person name="Goeker M."/>
        </authorList>
    </citation>
    <scope>NUCLEOTIDE SEQUENCE [LARGE SCALE GENOMIC DNA]</scope>
    <source>
        <strain evidence="8 9">DSM 105453</strain>
    </source>
</reference>
<organism evidence="8 9">
    <name type="scientific">Siminovitchia thermophila</name>
    <dbReference type="NCBI Taxonomy" id="1245522"/>
    <lineage>
        <taxon>Bacteria</taxon>
        <taxon>Bacillati</taxon>
        <taxon>Bacillota</taxon>
        <taxon>Bacilli</taxon>
        <taxon>Bacillales</taxon>
        <taxon>Bacillaceae</taxon>
        <taxon>Siminovitchia</taxon>
    </lineage>
</organism>
<feature type="transmembrane region" description="Helical" evidence="7">
    <location>
        <begin position="146"/>
        <end position="177"/>
    </location>
</feature>
<keyword evidence="9" id="KW-1185">Reference proteome</keyword>
<dbReference type="PANTHER" id="PTHR43663">
    <property type="entry name" value="CHROMATE TRANSPORT PROTEIN-RELATED"/>
    <property type="match status" value="1"/>
</dbReference>
<name>A0ABS2R3Q3_9BACI</name>